<reference evidence="2" key="1">
    <citation type="journal article" date="2023" name="Int. J. Mol. Sci.">
        <title>Metagenomics Revealed a New Genus 'Candidatus Thiocaldithrix dubininis' gen. nov., sp. nov. and a New Species 'Candidatus Thiothrix putei' sp. nov. in the Family Thiotrichaceae, Some Members of Which Have Traits of Both Na+- and H+-Motive Energetics.</title>
        <authorList>
            <person name="Ravin N.V."/>
            <person name="Muntyan M.S."/>
            <person name="Smolyakov D.D."/>
            <person name="Rudenko T.S."/>
            <person name="Beletsky A.V."/>
            <person name="Mardanov A.V."/>
            <person name="Grabovich M.Y."/>
        </authorList>
    </citation>
    <scope>NUCLEOTIDE SEQUENCE</scope>
    <source>
        <strain evidence="2">GKL-01</strain>
    </source>
</reference>
<feature type="chain" id="PRO_5041716873" evidence="1">
    <location>
        <begin position="22"/>
        <end position="106"/>
    </location>
</feature>
<protein>
    <submittedName>
        <fullName evidence="2">Uncharacterized protein</fullName>
    </submittedName>
</protein>
<dbReference type="PROSITE" id="PS51257">
    <property type="entry name" value="PROKAR_LIPOPROTEIN"/>
    <property type="match status" value="1"/>
</dbReference>
<dbReference type="Proteomes" id="UP001300672">
    <property type="component" value="Chromosome"/>
</dbReference>
<keyword evidence="1" id="KW-0732">Signal</keyword>
<dbReference type="KEGG" id="tdu:QJT80_15280"/>
<organism evidence="2">
    <name type="scientific">Candidatus Thiocaldithrix dubininis</name>
    <dbReference type="NCBI Taxonomy" id="3080823"/>
    <lineage>
        <taxon>Bacteria</taxon>
        <taxon>Pseudomonadati</taxon>
        <taxon>Pseudomonadota</taxon>
        <taxon>Gammaproteobacteria</taxon>
        <taxon>Thiotrichales</taxon>
        <taxon>Thiotrichaceae</taxon>
        <taxon>Candidatus Thiocaldithrix</taxon>
    </lineage>
</organism>
<proteinExistence type="predicted"/>
<dbReference type="AlphaFoldDB" id="A0AA95KI48"/>
<dbReference type="EMBL" id="CP124755">
    <property type="protein sequence ID" value="WGZ90825.1"/>
    <property type="molecule type" value="Genomic_DNA"/>
</dbReference>
<gene>
    <name evidence="2" type="ORF">QJT80_15280</name>
</gene>
<name>A0AA95KI48_9GAMM</name>
<reference evidence="2" key="2">
    <citation type="submission" date="2023-04" db="EMBL/GenBank/DDBJ databases">
        <authorList>
            <person name="Beletskiy A.V."/>
            <person name="Mardanov A.V."/>
            <person name="Ravin N.V."/>
        </authorList>
    </citation>
    <scope>NUCLEOTIDE SEQUENCE</scope>
    <source>
        <strain evidence="2">GKL-01</strain>
    </source>
</reference>
<accession>A0AA95KI48</accession>
<evidence type="ECO:0000256" key="1">
    <source>
        <dbReference type="SAM" id="SignalP"/>
    </source>
</evidence>
<sequence length="106" mass="11825">MRGFIGLLLSLSLLSACERHATPPPIPAQPAPSTSNLTPAQTAQLLNQQTQQLLMLQAMQQQQAIFQQNMQAYRDANQRMQDITHQQNLMRACQVAGNCEVRLVPK</sequence>
<evidence type="ECO:0000313" key="2">
    <source>
        <dbReference type="EMBL" id="WGZ90825.1"/>
    </source>
</evidence>
<feature type="signal peptide" evidence="1">
    <location>
        <begin position="1"/>
        <end position="21"/>
    </location>
</feature>